<proteinExistence type="predicted"/>
<reference evidence="2 3" key="1">
    <citation type="submission" date="2021-01" db="EMBL/GenBank/DDBJ databases">
        <authorList>
            <person name="Ruan W."/>
            <person name="Khan S.A."/>
            <person name="Jeon C.O."/>
        </authorList>
    </citation>
    <scope>NUCLEOTIDE SEQUENCE [LARGE SCALE GENOMIC DNA]</scope>
    <source>
        <strain evidence="2 3">R798</strain>
    </source>
</reference>
<feature type="transmembrane region" description="Helical" evidence="1">
    <location>
        <begin position="207"/>
        <end position="226"/>
    </location>
</feature>
<name>A0ABS7SKF8_9BURK</name>
<organism evidence="2 3">
    <name type="scientific">Massilia soli</name>
    <dbReference type="NCBI Taxonomy" id="2792854"/>
    <lineage>
        <taxon>Bacteria</taxon>
        <taxon>Pseudomonadati</taxon>
        <taxon>Pseudomonadota</taxon>
        <taxon>Betaproteobacteria</taxon>
        <taxon>Burkholderiales</taxon>
        <taxon>Oxalobacteraceae</taxon>
        <taxon>Telluria group</taxon>
        <taxon>Massilia</taxon>
    </lineage>
</organism>
<accession>A0ABS7SKF8</accession>
<sequence>MATSKWYSHPVIAAGIAVNAFILALAVAWSGPDPTRLWRLLGEDGIVEWMQFLCFAVLSAMLGFVASERWKRAPRISLELLALVGLSALTALAALEEISWFQRILNVQSPEFFLQNNRQAETNLHNLALGSASLHKTVLLKLIFIVGITHNLILPLLARSRPAVKTWVESMGLYLPPLRAAVAYLVLVILSHLLIEHPRKGELGEMFGAVHYLATVFTAYFIGVAYGKPPVFENAADARRVSTLFVIVVLFLLMLSWLLSAGAGAVGAPAA</sequence>
<keyword evidence="1" id="KW-1133">Transmembrane helix</keyword>
<feature type="transmembrane region" description="Helical" evidence="1">
    <location>
        <begin position="49"/>
        <end position="66"/>
    </location>
</feature>
<feature type="transmembrane region" description="Helical" evidence="1">
    <location>
        <begin position="12"/>
        <end position="29"/>
    </location>
</feature>
<keyword evidence="3" id="KW-1185">Reference proteome</keyword>
<reference evidence="2 3" key="2">
    <citation type="submission" date="2021-08" db="EMBL/GenBank/DDBJ databases">
        <title>Massilia sp. R798.</title>
        <authorList>
            <person name="Baek J.H."/>
            <person name="Jung H.S."/>
            <person name="Kim K.R."/>
            <person name="Jeon C.O."/>
        </authorList>
    </citation>
    <scope>NUCLEOTIDE SEQUENCE [LARGE SCALE GENOMIC DNA]</scope>
    <source>
        <strain evidence="2 3">R798</strain>
    </source>
</reference>
<feature type="transmembrane region" description="Helical" evidence="1">
    <location>
        <begin position="78"/>
        <end position="95"/>
    </location>
</feature>
<feature type="transmembrane region" description="Helical" evidence="1">
    <location>
        <begin position="138"/>
        <end position="157"/>
    </location>
</feature>
<comment type="caution">
    <text evidence="2">The sequence shown here is derived from an EMBL/GenBank/DDBJ whole genome shotgun (WGS) entry which is preliminary data.</text>
</comment>
<feature type="transmembrane region" description="Helical" evidence="1">
    <location>
        <begin position="178"/>
        <end position="195"/>
    </location>
</feature>
<feature type="transmembrane region" description="Helical" evidence="1">
    <location>
        <begin position="238"/>
        <end position="259"/>
    </location>
</feature>
<dbReference type="RefSeq" id="WP_223466643.1">
    <property type="nucleotide sequence ID" value="NZ_JAFBIL020000002.1"/>
</dbReference>
<gene>
    <name evidence="2" type="ORF">I4X03_004995</name>
</gene>
<keyword evidence="1" id="KW-0472">Membrane</keyword>
<dbReference type="Proteomes" id="UP000809349">
    <property type="component" value="Unassembled WGS sequence"/>
</dbReference>
<dbReference type="EMBL" id="JAFBIL020000002">
    <property type="protein sequence ID" value="MBZ2206609.1"/>
    <property type="molecule type" value="Genomic_DNA"/>
</dbReference>
<evidence type="ECO:0000313" key="3">
    <source>
        <dbReference type="Proteomes" id="UP000809349"/>
    </source>
</evidence>
<evidence type="ECO:0000256" key="1">
    <source>
        <dbReference type="SAM" id="Phobius"/>
    </source>
</evidence>
<protein>
    <submittedName>
        <fullName evidence="2">Uncharacterized protein</fullName>
    </submittedName>
</protein>
<keyword evidence="1" id="KW-0812">Transmembrane</keyword>
<evidence type="ECO:0000313" key="2">
    <source>
        <dbReference type="EMBL" id="MBZ2206609.1"/>
    </source>
</evidence>